<keyword evidence="2" id="KW-1003">Cell membrane</keyword>
<dbReference type="PANTHER" id="PTHR43124">
    <property type="entry name" value="PURINE EFFLUX PUMP PBUE"/>
    <property type="match status" value="1"/>
</dbReference>
<feature type="transmembrane region" description="Helical" evidence="7">
    <location>
        <begin position="98"/>
        <end position="117"/>
    </location>
</feature>
<dbReference type="GO" id="GO:0022857">
    <property type="term" value="F:transmembrane transporter activity"/>
    <property type="evidence" value="ECO:0007669"/>
    <property type="project" value="InterPro"/>
</dbReference>
<feature type="transmembrane region" description="Helical" evidence="7">
    <location>
        <begin position="301"/>
        <end position="319"/>
    </location>
</feature>
<keyword evidence="3 7" id="KW-0812">Transmembrane</keyword>
<feature type="transmembrane region" description="Helical" evidence="7">
    <location>
        <begin position="364"/>
        <end position="385"/>
    </location>
</feature>
<comment type="subcellular location">
    <subcellularLocation>
        <location evidence="1">Cell membrane</location>
        <topology evidence="1">Multi-pass membrane protein</topology>
    </subcellularLocation>
</comment>
<keyword evidence="5 7" id="KW-0472">Membrane</keyword>
<dbReference type="Gene3D" id="1.20.1250.20">
    <property type="entry name" value="MFS general substrate transporter like domains"/>
    <property type="match status" value="1"/>
</dbReference>
<accession>A0AAW4XEB5</accession>
<feature type="transmembrane region" description="Helical" evidence="7">
    <location>
        <begin position="274"/>
        <end position="294"/>
    </location>
</feature>
<organism evidence="9 10">
    <name type="scientific">Rhodococcus rhodochrous</name>
    <dbReference type="NCBI Taxonomy" id="1829"/>
    <lineage>
        <taxon>Bacteria</taxon>
        <taxon>Bacillati</taxon>
        <taxon>Actinomycetota</taxon>
        <taxon>Actinomycetes</taxon>
        <taxon>Mycobacteriales</taxon>
        <taxon>Nocardiaceae</taxon>
        <taxon>Rhodococcus</taxon>
    </lineage>
</organism>
<comment type="caution">
    <text evidence="9">The sequence shown here is derived from an EMBL/GenBank/DDBJ whole genome shotgun (WGS) entry which is preliminary data.</text>
</comment>
<feature type="transmembrane region" description="Helical" evidence="7">
    <location>
        <begin position="325"/>
        <end position="344"/>
    </location>
</feature>
<feature type="transmembrane region" description="Helical" evidence="7">
    <location>
        <begin position="156"/>
        <end position="178"/>
    </location>
</feature>
<feature type="transmembrane region" description="Helical" evidence="7">
    <location>
        <begin position="241"/>
        <end position="262"/>
    </location>
</feature>
<evidence type="ECO:0000256" key="6">
    <source>
        <dbReference type="SAM" id="MobiDB-lite"/>
    </source>
</evidence>
<feature type="transmembrane region" description="Helical" evidence="7">
    <location>
        <begin position="184"/>
        <end position="206"/>
    </location>
</feature>
<dbReference type="AlphaFoldDB" id="A0AAW4XEB5"/>
<evidence type="ECO:0000256" key="3">
    <source>
        <dbReference type="ARBA" id="ARBA00022692"/>
    </source>
</evidence>
<evidence type="ECO:0000256" key="5">
    <source>
        <dbReference type="ARBA" id="ARBA00023136"/>
    </source>
</evidence>
<evidence type="ECO:0000256" key="7">
    <source>
        <dbReference type="SAM" id="Phobius"/>
    </source>
</evidence>
<dbReference type="InterPro" id="IPR020846">
    <property type="entry name" value="MFS_dom"/>
</dbReference>
<evidence type="ECO:0000256" key="2">
    <source>
        <dbReference type="ARBA" id="ARBA00022475"/>
    </source>
</evidence>
<reference evidence="9" key="1">
    <citation type="submission" date="2021-11" db="EMBL/GenBank/DDBJ databases">
        <title>Development of a sustainable strategy for remediation of hydrocarbon-contaminated territories based on the waste exchange concept.</title>
        <authorList>
            <person name="Elkin A."/>
        </authorList>
    </citation>
    <scope>NUCLEOTIDE SEQUENCE</scope>
    <source>
        <strain evidence="9">IEGM 757</strain>
    </source>
</reference>
<evidence type="ECO:0000256" key="4">
    <source>
        <dbReference type="ARBA" id="ARBA00022989"/>
    </source>
</evidence>
<feature type="compositionally biased region" description="Polar residues" evidence="6">
    <location>
        <begin position="13"/>
        <end position="23"/>
    </location>
</feature>
<proteinExistence type="predicted"/>
<feature type="domain" description="Major facilitator superfamily (MFS) profile" evidence="8">
    <location>
        <begin position="32"/>
        <end position="417"/>
    </location>
</feature>
<dbReference type="EMBL" id="JAJNCO010000004">
    <property type="protein sequence ID" value="MCD2111174.1"/>
    <property type="molecule type" value="Genomic_DNA"/>
</dbReference>
<feature type="transmembrane region" description="Helical" evidence="7">
    <location>
        <begin position="27"/>
        <end position="46"/>
    </location>
</feature>
<name>A0AAW4XEB5_RHORH</name>
<evidence type="ECO:0000259" key="8">
    <source>
        <dbReference type="PROSITE" id="PS50850"/>
    </source>
</evidence>
<dbReference type="InterPro" id="IPR011701">
    <property type="entry name" value="MFS"/>
</dbReference>
<gene>
    <name evidence="9" type="ORF">LQ384_08710</name>
</gene>
<dbReference type="InterPro" id="IPR050189">
    <property type="entry name" value="MFS_Efflux_Transporters"/>
</dbReference>
<evidence type="ECO:0000313" key="10">
    <source>
        <dbReference type="Proteomes" id="UP001198630"/>
    </source>
</evidence>
<dbReference type="PANTHER" id="PTHR43124:SF3">
    <property type="entry name" value="CHLORAMPHENICOL EFFLUX PUMP RV0191"/>
    <property type="match status" value="1"/>
</dbReference>
<dbReference type="InterPro" id="IPR036259">
    <property type="entry name" value="MFS_trans_sf"/>
</dbReference>
<feature type="region of interest" description="Disordered" evidence="6">
    <location>
        <begin position="1"/>
        <end position="23"/>
    </location>
</feature>
<dbReference type="CDD" id="cd17324">
    <property type="entry name" value="MFS_NepI_like"/>
    <property type="match status" value="1"/>
</dbReference>
<sequence length="420" mass="42186">MTDTDAREPTGIPTATTMSNASSTDHALPRATLIALSFSTFATVTVEMLPSGLLPQIGRGLGVEPAVVGGLVTAWALTIAVTSMPLVRVTRNVRRTRLLPAALAVVAAAVLATSLAPTFEIALAGRIVSAAAHGVFWAVIVVYVSEIVAPDRIGRALAIVLAGPAVAGLVGLPIGAALVDVVGWRGVFGGASAILAVTAIALTLILTDPGRTTGSEGSFGADERTSGSGWDRSAIASTGTALAGTLVLLGHFVVFTYISMIVTDAARFGSGSLAILLAVFGAAGAVGVTASGWLSDRWPRATVPATVLVLLTAFVIVTVAPTVPVLFVIAIVLWGLVSGVFPPAMQVRVLRLASARFRTTARGVVVATFDLGVAAGAAFGGAVVGSGVDRLAPVALVVTTVGAVALVLLARVGTAPVPSP</sequence>
<feature type="transmembrane region" description="Helical" evidence="7">
    <location>
        <begin position="123"/>
        <end position="144"/>
    </location>
</feature>
<dbReference type="RefSeq" id="WP_159417090.1">
    <property type="nucleotide sequence ID" value="NZ_CP032675.1"/>
</dbReference>
<feature type="transmembrane region" description="Helical" evidence="7">
    <location>
        <begin position="391"/>
        <end position="410"/>
    </location>
</feature>
<dbReference type="Pfam" id="PF07690">
    <property type="entry name" value="MFS_1"/>
    <property type="match status" value="2"/>
</dbReference>
<protein>
    <submittedName>
        <fullName evidence="9">MFS transporter</fullName>
    </submittedName>
</protein>
<dbReference type="Proteomes" id="UP001198630">
    <property type="component" value="Unassembled WGS sequence"/>
</dbReference>
<feature type="transmembrane region" description="Helical" evidence="7">
    <location>
        <begin position="66"/>
        <end position="86"/>
    </location>
</feature>
<dbReference type="PROSITE" id="PS50850">
    <property type="entry name" value="MFS"/>
    <property type="match status" value="1"/>
</dbReference>
<dbReference type="SUPFAM" id="SSF103473">
    <property type="entry name" value="MFS general substrate transporter"/>
    <property type="match status" value="1"/>
</dbReference>
<dbReference type="GO" id="GO:0005886">
    <property type="term" value="C:plasma membrane"/>
    <property type="evidence" value="ECO:0007669"/>
    <property type="project" value="UniProtKB-SubCell"/>
</dbReference>
<evidence type="ECO:0000313" key="9">
    <source>
        <dbReference type="EMBL" id="MCD2111174.1"/>
    </source>
</evidence>
<evidence type="ECO:0000256" key="1">
    <source>
        <dbReference type="ARBA" id="ARBA00004651"/>
    </source>
</evidence>
<keyword evidence="4 7" id="KW-1133">Transmembrane helix</keyword>